<dbReference type="PANTHER" id="PTHR47147">
    <property type="entry name" value="SYNCOILIN"/>
    <property type="match status" value="1"/>
</dbReference>
<sequence length="531" mass="58406">MCSAKPEALGSRGGRDMMAQAEPPPELQLDEAGASSAPQGAAAGAAPHVDHPHVDHPHTPLDPSGGVGVTSPLRGSPDSSQELQATSRDTPLELNMPGTQLDEDAAGAGIPLDVDVAGVPLDVDAEGVGIPLDVGGAAIPLDADAGGTGIPLDMDADGVEIPLDVDTGGAGIPLDEDADGAAIPLDMDTDRAGIPDDADTDRAEVPLDMDAEGAGSPLDADATEHQCLTLEELGNYFQECIEIVEQLEKERDSLISELAQLREPALQEIRHAHEEIQAACRLLAKVELERDNLRDEIRQIKQKLFRVTKECVACQYQLESRRHDLSQHAAYQGELETQAGQLSGELSQLKETCEKEKEALRQRLEAPPCRQDNLYLQESRRLSVEFESFVAQSRRGLEEHYEPQLLRLLERREAGARALQEMQGEIQGMKEALRPLQGEVSRLRLQNRSLEEQIVLVKQKRDEEVGQYREQVEELEDRLKELKNGVQLQQRKNQELEELRTSLHRELSIYKSCLEIYGHLCKSEEKADQDC</sequence>
<evidence type="ECO:0000256" key="2">
    <source>
        <dbReference type="ARBA" id="ARBA00023054"/>
    </source>
</evidence>
<dbReference type="GeneID" id="108503891"/>
<accession>A0A6J0IAV8</accession>
<keyword evidence="1" id="KW-0403">Intermediate filament</keyword>
<feature type="region of interest" description="Disordered" evidence="4">
    <location>
        <begin position="1"/>
        <end position="101"/>
    </location>
</feature>
<gene>
    <name evidence="7" type="primary">SYNC</name>
</gene>
<dbReference type="Gene3D" id="1.20.5.1160">
    <property type="entry name" value="Vasodilator-stimulated phosphoprotein"/>
    <property type="match status" value="1"/>
</dbReference>
<feature type="compositionally biased region" description="Basic and acidic residues" evidence="4">
    <location>
        <begin position="48"/>
        <end position="59"/>
    </location>
</feature>
<dbReference type="InterPro" id="IPR027702">
    <property type="entry name" value="Syncoilin"/>
</dbReference>
<feature type="compositionally biased region" description="Polar residues" evidence="4">
    <location>
        <begin position="77"/>
        <end position="89"/>
    </location>
</feature>
<organism evidence="6 7">
    <name type="scientific">Lepidothrix coronata</name>
    <name type="common">blue-crowned manakin</name>
    <dbReference type="NCBI Taxonomy" id="321398"/>
    <lineage>
        <taxon>Eukaryota</taxon>
        <taxon>Metazoa</taxon>
        <taxon>Chordata</taxon>
        <taxon>Craniata</taxon>
        <taxon>Vertebrata</taxon>
        <taxon>Euteleostomi</taxon>
        <taxon>Archelosauria</taxon>
        <taxon>Archosauria</taxon>
        <taxon>Dinosauria</taxon>
        <taxon>Saurischia</taxon>
        <taxon>Theropoda</taxon>
        <taxon>Coelurosauria</taxon>
        <taxon>Aves</taxon>
        <taxon>Neognathae</taxon>
        <taxon>Neoaves</taxon>
        <taxon>Telluraves</taxon>
        <taxon>Australaves</taxon>
        <taxon>Passeriformes</taxon>
        <taxon>Pipridae</taxon>
        <taxon>Lepidothrix</taxon>
    </lineage>
</organism>
<dbReference type="RefSeq" id="XP_017683795.1">
    <property type="nucleotide sequence ID" value="XM_017828306.1"/>
</dbReference>
<evidence type="ECO:0000256" key="1">
    <source>
        <dbReference type="ARBA" id="ARBA00022754"/>
    </source>
</evidence>
<dbReference type="OrthoDB" id="8842296at2759"/>
<feature type="coiled-coil region" evidence="3">
    <location>
        <begin position="339"/>
        <end position="366"/>
    </location>
</feature>
<evidence type="ECO:0000259" key="5">
    <source>
        <dbReference type="SMART" id="SM01391"/>
    </source>
</evidence>
<feature type="domain" description="IF rod" evidence="5">
    <location>
        <begin position="225"/>
        <end position="517"/>
    </location>
</feature>
<evidence type="ECO:0000313" key="6">
    <source>
        <dbReference type="Proteomes" id="UP000504624"/>
    </source>
</evidence>
<feature type="coiled-coil region" evidence="3">
    <location>
        <begin position="433"/>
        <end position="506"/>
    </location>
</feature>
<feature type="compositionally biased region" description="Low complexity" evidence="4">
    <location>
        <begin position="32"/>
        <end position="47"/>
    </location>
</feature>
<dbReference type="CTD" id="81493"/>
<dbReference type="SUPFAM" id="SSF64593">
    <property type="entry name" value="Intermediate filament protein, coiled coil region"/>
    <property type="match status" value="1"/>
</dbReference>
<dbReference type="GO" id="GO:0005882">
    <property type="term" value="C:intermediate filament"/>
    <property type="evidence" value="ECO:0007669"/>
    <property type="project" value="UniProtKB-KW"/>
</dbReference>
<protein>
    <submittedName>
        <fullName evidence="7">Syncoilin isoform X2</fullName>
    </submittedName>
</protein>
<dbReference type="SMART" id="SM01391">
    <property type="entry name" value="Filament"/>
    <property type="match status" value="1"/>
</dbReference>
<feature type="coiled-coil region" evidence="3">
    <location>
        <begin position="230"/>
        <end position="310"/>
    </location>
</feature>
<evidence type="ECO:0000256" key="3">
    <source>
        <dbReference type="SAM" id="Coils"/>
    </source>
</evidence>
<keyword evidence="2 3" id="KW-0175">Coiled coil</keyword>
<dbReference type="PANTHER" id="PTHR47147:SF1">
    <property type="entry name" value="SYNCOILIN"/>
    <property type="match status" value="1"/>
</dbReference>
<keyword evidence="6" id="KW-1185">Reference proteome</keyword>
<evidence type="ECO:0000256" key="4">
    <source>
        <dbReference type="SAM" id="MobiDB-lite"/>
    </source>
</evidence>
<evidence type="ECO:0000313" key="7">
    <source>
        <dbReference type="RefSeq" id="XP_017683795.1"/>
    </source>
</evidence>
<reference evidence="7" key="1">
    <citation type="submission" date="2025-08" db="UniProtKB">
        <authorList>
            <consortium name="RefSeq"/>
        </authorList>
    </citation>
    <scope>IDENTIFICATION</scope>
</reference>
<dbReference type="InterPro" id="IPR039008">
    <property type="entry name" value="IF_rod_dom"/>
</dbReference>
<dbReference type="Proteomes" id="UP000504624">
    <property type="component" value="Unplaced"/>
</dbReference>
<name>A0A6J0IAV8_9PASS</name>
<dbReference type="Pfam" id="PF00038">
    <property type="entry name" value="Filament"/>
    <property type="match status" value="1"/>
</dbReference>
<proteinExistence type="predicted"/>
<dbReference type="AlphaFoldDB" id="A0A6J0IAV8"/>
<dbReference type="Gene3D" id="1.20.5.170">
    <property type="match status" value="1"/>
</dbReference>